<proteinExistence type="predicted"/>
<dbReference type="EMBL" id="JAHQCS010000183">
    <property type="protein sequence ID" value="MBU9714687.1"/>
    <property type="molecule type" value="Genomic_DNA"/>
</dbReference>
<comment type="caution">
    <text evidence="1">The sequence shown here is derived from an EMBL/GenBank/DDBJ whole genome shotgun (WGS) entry which is preliminary data.</text>
</comment>
<accession>A0ABS6JLZ4</accession>
<name>A0ABS6JLZ4_9BACI</name>
<reference evidence="1 2" key="1">
    <citation type="submission" date="2021-06" db="EMBL/GenBank/DDBJ databases">
        <title>Bacillus sp. RD4P76, an endophyte from a halophyte.</title>
        <authorList>
            <person name="Sun J.-Q."/>
        </authorList>
    </citation>
    <scope>NUCLEOTIDE SEQUENCE [LARGE SCALE GENOMIC DNA]</scope>
    <source>
        <strain evidence="1 2">CGMCC 1.15917</strain>
    </source>
</reference>
<dbReference type="Proteomes" id="UP000784880">
    <property type="component" value="Unassembled WGS sequence"/>
</dbReference>
<gene>
    <name evidence="1" type="ORF">KS419_23355</name>
</gene>
<protein>
    <submittedName>
        <fullName evidence="1">Uncharacterized protein</fullName>
    </submittedName>
</protein>
<dbReference type="RefSeq" id="WP_217069459.1">
    <property type="nucleotide sequence ID" value="NZ_JAHQCS010000183.1"/>
</dbReference>
<keyword evidence="2" id="KW-1185">Reference proteome</keyword>
<evidence type="ECO:0000313" key="1">
    <source>
        <dbReference type="EMBL" id="MBU9714687.1"/>
    </source>
</evidence>
<sequence length="70" mass="7431">MARRTGCPNIGRATGRGVLPDGRTGCPNIGHVTGRDVLPDGRISYRAMLLEEETGKRGEDPADTVLSGRP</sequence>
<evidence type="ECO:0000313" key="2">
    <source>
        <dbReference type="Proteomes" id="UP000784880"/>
    </source>
</evidence>
<organism evidence="1 2">
    <name type="scientific">Evansella tamaricis</name>
    <dbReference type="NCBI Taxonomy" id="2069301"/>
    <lineage>
        <taxon>Bacteria</taxon>
        <taxon>Bacillati</taxon>
        <taxon>Bacillota</taxon>
        <taxon>Bacilli</taxon>
        <taxon>Bacillales</taxon>
        <taxon>Bacillaceae</taxon>
        <taxon>Evansella</taxon>
    </lineage>
</organism>